<dbReference type="EMBL" id="JAAGYR010000029">
    <property type="protein sequence ID" value="NEN76643.1"/>
    <property type="molecule type" value="Genomic_DNA"/>
</dbReference>
<dbReference type="GO" id="GO:0003824">
    <property type="term" value="F:catalytic activity"/>
    <property type="evidence" value="ECO:0007669"/>
    <property type="project" value="UniProtKB-ARBA"/>
</dbReference>
<dbReference type="RefSeq" id="WP_204319139.1">
    <property type="nucleotide sequence ID" value="NZ_JAAGYR010000029.1"/>
</dbReference>
<comment type="caution">
    <text evidence="1">The sequence shown here is derived from an EMBL/GenBank/DDBJ whole genome shotgun (WGS) entry which is preliminary data.</text>
</comment>
<feature type="non-terminal residue" evidence="1">
    <location>
        <position position="1"/>
    </location>
</feature>
<proteinExistence type="predicted"/>
<accession>A0A6L9Y8L7</accession>
<dbReference type="NCBIfam" id="TIGR01731">
    <property type="entry name" value="fil_hemag_20aa"/>
    <property type="match status" value="6"/>
</dbReference>
<protein>
    <submittedName>
        <fullName evidence="1">Hemagglutinin</fullName>
    </submittedName>
</protein>
<feature type="non-terminal residue" evidence="1">
    <location>
        <position position="1496"/>
    </location>
</feature>
<dbReference type="Pfam" id="PF13332">
    <property type="entry name" value="Fil_haemagg_2"/>
    <property type="match status" value="1"/>
</dbReference>
<dbReference type="InterPro" id="IPR010069">
    <property type="entry name" value="CdiA_FHA1_rpt"/>
</dbReference>
<dbReference type="Gene3D" id="2.160.20.10">
    <property type="entry name" value="Single-stranded right-handed beta-helix, Pectin lyase-like"/>
    <property type="match status" value="1"/>
</dbReference>
<gene>
    <name evidence="1" type="ORF">F9B74_10055</name>
</gene>
<dbReference type="InterPro" id="IPR025157">
    <property type="entry name" value="Hemagglutinin_rpt"/>
</dbReference>
<reference evidence="1 2" key="1">
    <citation type="submission" date="2020-02" db="EMBL/GenBank/DDBJ databases">
        <title>Pelistega sp. NLN82 were isolated from wild rodents of the Hainan Island.</title>
        <authorList>
            <person name="Niu N."/>
            <person name="Zhou J."/>
        </authorList>
    </citation>
    <scope>NUCLEOTIDE SEQUENCE [LARGE SCALE GENOMIC DNA]</scope>
    <source>
        <strain evidence="1 2">NLN82</strain>
    </source>
</reference>
<keyword evidence="2" id="KW-1185">Reference proteome</keyword>
<dbReference type="SUPFAM" id="SSF51126">
    <property type="entry name" value="Pectin lyase-like"/>
    <property type="match status" value="1"/>
</dbReference>
<dbReference type="Proteomes" id="UP000477651">
    <property type="component" value="Unassembled WGS sequence"/>
</dbReference>
<organism evidence="1 2">
    <name type="scientific">Pelistega ratti</name>
    <dbReference type="NCBI Taxonomy" id="2652177"/>
    <lineage>
        <taxon>Bacteria</taxon>
        <taxon>Pseudomonadati</taxon>
        <taxon>Pseudomonadota</taxon>
        <taxon>Betaproteobacteria</taxon>
        <taxon>Burkholderiales</taxon>
        <taxon>Alcaligenaceae</taxon>
        <taxon>Pelistega</taxon>
    </lineage>
</organism>
<evidence type="ECO:0000313" key="1">
    <source>
        <dbReference type="EMBL" id="NEN76643.1"/>
    </source>
</evidence>
<dbReference type="InterPro" id="IPR012334">
    <property type="entry name" value="Pectin_lyas_fold"/>
</dbReference>
<sequence>NTPPAFAVDVGELGGMYAGKIHLIGTEEGVGVRHAGHIGASSQTLKIDSQGRIINTGTLNANHAITLTAKEGIKNQGKIENRQGNIVLNTPAAIEQAGSMVARDGDIVLSAEQTLFQRGDSFAKGMIQYRAKEITIAPSALLAAGIRKHNTDKEETFTLDSPSIQGSSLTLKAVEQIRSQGKHLASGKISIGANVISLDQSQTFAHRVDINAGKGNIDTSHAVLTAQDQLTFNTPGALNTVKSYLKADQITTHQVALNTQHAVWEQTGKAPLHLTLTTSWQNQGGTIKTAGDMTIDAKGIDNKEGHILAEGSLLLRTGQDTLDSTNGKILAGQYLTFTTGAIKNDKGLLQARYIMLDTPKLSNQDTLAKDKGIMALDDLTITASVLNNQQGRVVSGANQTLHTNHLDNTQGIVVAEKGNFVLTTGVLNNQQGNILAKTATIQAKNIYNEAETEKGSLIYGQSLRILAEQINNQGTKAKGEIPQQGIQGEVIQLEANTLHNQQGGIYSANTTQITAQQRVDNSQGEVLAAHQLVIQSKENDGILHNQGGIIQAHDRITLQAKALTSEGTIKTEGDLSIALKEDFILNKAFEVGNRLDFRTEGKFENYAVQIVKDQAIFTAKQIINHAKAEISATKTTLHTPTLLNRGLIDGEYVQIKSAKVENKGTGRLYGDYLTLQSAEVHNVSETLNDATKSGTIAARKRLDIGVHTLINRDHALILSLGEMVIGGKLNAQGYATGQAGFIDNASATIEVLGDAVINTQHLLNHDLYVKTGIHTTKERINEHALGKDALRYREGRDGYYDVNNGSRKKYSYFQLHDGRRISGFGWYSWFYTQTTNKTTLEHTDPSKISIGGSLKLNGENLHNKYSQVLVGKQLWLGDTVFTENTQNHSLDNGKIKLINEDIQGEINRVDEGEFRIEYRIRKKRWRKKYYHYHHNGLRYGPYEHPTEHFSFNKVVNTIGTPIHSSATVEEKPATQAVTVDNISLATPKDMSQIVSSGQVIAQDNTLSTATSYQPQVKTHLVDIRLPKASLYQINPAAPNGYLIETDARFTNRQKWLSSDYMFKALRYDHNNTHKRLGDGFYEQRLINEQIHQLTGRRFIEGYTNDLEQYKALMDSGVKYAKAFNLSVGVGLTAEQMAHLTSDIVWLVNKTMTLDNGETTTVLVPQVYLIARHMDIDSKGAIVSAKQIIGQVDTLDNSGVVAGRDLTHLKGNKLLNQGHIVGNNIYLSAQQNLTNLGGYIEAVNTLALWAGKTLNLSSTLSHSQSADGQFARTVVDKNSTVKVTNHNGRLNLSSDGNIILKAAHVESAGTLTAKAGDTLDIGTLGVYRKEHHNGNADNYYRLEQRKEEGSSIRGQQGTTLLAEQGIILRQANVSSEAGPLTISVKQGDIQIEAGRETEKLATAVKYTARGWLNKKTTMTRHLHENDQAIGSHLEGQSIHLQAQQGSITSRGSAIVGNQDVTLVAKDNITIGADKNTFYQEDFHKTVKKGMMGTGSLG</sequence>
<dbReference type="InterPro" id="IPR011050">
    <property type="entry name" value="Pectin_lyase_fold/virulence"/>
</dbReference>
<name>A0A6L9Y8L7_9BURK</name>
<evidence type="ECO:0000313" key="2">
    <source>
        <dbReference type="Proteomes" id="UP000477651"/>
    </source>
</evidence>